<dbReference type="SUPFAM" id="SSF47336">
    <property type="entry name" value="ACP-like"/>
    <property type="match status" value="1"/>
</dbReference>
<dbReference type="Gene3D" id="3.40.50.12780">
    <property type="entry name" value="N-terminal domain of ligase-like"/>
    <property type="match status" value="1"/>
</dbReference>
<dbReference type="OrthoDB" id="429813at2759"/>
<keyword evidence="1" id="KW-0596">Phosphopantetheine</keyword>
<keyword evidence="2" id="KW-0597">Phosphoprotein</keyword>
<dbReference type="RefSeq" id="XP_033690389.1">
    <property type="nucleotide sequence ID" value="XM_033835213.1"/>
</dbReference>
<organism evidence="4 5">
    <name type="scientific">Trematosphaeria pertusa</name>
    <dbReference type="NCBI Taxonomy" id="390896"/>
    <lineage>
        <taxon>Eukaryota</taxon>
        <taxon>Fungi</taxon>
        <taxon>Dikarya</taxon>
        <taxon>Ascomycota</taxon>
        <taxon>Pezizomycotina</taxon>
        <taxon>Dothideomycetes</taxon>
        <taxon>Pleosporomycetidae</taxon>
        <taxon>Pleosporales</taxon>
        <taxon>Massarineae</taxon>
        <taxon>Trematosphaeriaceae</taxon>
        <taxon>Trematosphaeria</taxon>
    </lineage>
</organism>
<dbReference type="Gene3D" id="1.10.1200.10">
    <property type="entry name" value="ACP-like"/>
    <property type="match status" value="1"/>
</dbReference>
<dbReference type="GeneID" id="54588543"/>
<dbReference type="Pfam" id="PF00501">
    <property type="entry name" value="AMP-binding"/>
    <property type="match status" value="1"/>
</dbReference>
<name>A0A6A6IXW0_9PLEO</name>
<dbReference type="Gene3D" id="3.40.50.720">
    <property type="entry name" value="NAD(P)-binding Rossmann-like Domain"/>
    <property type="match status" value="1"/>
</dbReference>
<dbReference type="InterPro" id="IPR013120">
    <property type="entry name" value="FAR_NAD-bd"/>
</dbReference>
<evidence type="ECO:0000256" key="1">
    <source>
        <dbReference type="ARBA" id="ARBA00022450"/>
    </source>
</evidence>
<dbReference type="AlphaFoldDB" id="A0A6A6IXW0"/>
<evidence type="ECO:0000256" key="2">
    <source>
        <dbReference type="ARBA" id="ARBA00022553"/>
    </source>
</evidence>
<dbReference type="Pfam" id="PF07993">
    <property type="entry name" value="NAD_binding_4"/>
    <property type="match status" value="1"/>
</dbReference>
<accession>A0A6A6IXW0</accession>
<dbReference type="InterPro" id="IPR009081">
    <property type="entry name" value="PP-bd_ACP"/>
</dbReference>
<dbReference type="EMBL" id="ML987190">
    <property type="protein sequence ID" value="KAF2255385.1"/>
    <property type="molecule type" value="Genomic_DNA"/>
</dbReference>
<feature type="domain" description="Carrier" evidence="3">
    <location>
        <begin position="339"/>
        <end position="418"/>
    </location>
</feature>
<evidence type="ECO:0000313" key="5">
    <source>
        <dbReference type="Proteomes" id="UP000800094"/>
    </source>
</evidence>
<dbReference type="InterPro" id="IPR020806">
    <property type="entry name" value="PKS_PP-bd"/>
</dbReference>
<dbReference type="PROSITE" id="PS00012">
    <property type="entry name" value="PHOSPHOPANTETHEINE"/>
    <property type="match status" value="1"/>
</dbReference>
<dbReference type="InterPro" id="IPR006162">
    <property type="entry name" value="Ppantetheine_attach_site"/>
</dbReference>
<dbReference type="Proteomes" id="UP000800094">
    <property type="component" value="Unassembled WGS sequence"/>
</dbReference>
<dbReference type="Pfam" id="PF23562">
    <property type="entry name" value="AMP-binding_C_3"/>
    <property type="match status" value="1"/>
</dbReference>
<dbReference type="PROSITE" id="PS50075">
    <property type="entry name" value="CARRIER"/>
    <property type="match status" value="1"/>
</dbReference>
<dbReference type="PANTHER" id="PTHR44845">
    <property type="entry name" value="CARRIER DOMAIN-CONTAINING PROTEIN"/>
    <property type="match status" value="1"/>
</dbReference>
<evidence type="ECO:0000259" key="3">
    <source>
        <dbReference type="PROSITE" id="PS50075"/>
    </source>
</evidence>
<gene>
    <name evidence="4" type="ORF">BU26DRAFT_600901</name>
</gene>
<dbReference type="PANTHER" id="PTHR44845:SF6">
    <property type="entry name" value="BETA-ALANINE-ACTIVATING ENZYME"/>
    <property type="match status" value="1"/>
</dbReference>
<dbReference type="InterPro" id="IPR000873">
    <property type="entry name" value="AMP-dep_synth/lig_dom"/>
</dbReference>
<dbReference type="Pfam" id="PF00550">
    <property type="entry name" value="PP-binding"/>
    <property type="match status" value="1"/>
</dbReference>
<dbReference type="SUPFAM" id="SSF56801">
    <property type="entry name" value="Acetyl-CoA synthetase-like"/>
    <property type="match status" value="2"/>
</dbReference>
<dbReference type="InterPro" id="IPR036736">
    <property type="entry name" value="ACP-like_sf"/>
</dbReference>
<protein>
    <recommendedName>
        <fullName evidence="3">Carrier domain-containing protein</fullName>
    </recommendedName>
</protein>
<reference evidence="4" key="1">
    <citation type="journal article" date="2020" name="Stud. Mycol.">
        <title>101 Dothideomycetes genomes: a test case for predicting lifestyles and emergence of pathogens.</title>
        <authorList>
            <person name="Haridas S."/>
            <person name="Albert R."/>
            <person name="Binder M."/>
            <person name="Bloem J."/>
            <person name="Labutti K."/>
            <person name="Salamov A."/>
            <person name="Andreopoulos B."/>
            <person name="Baker S."/>
            <person name="Barry K."/>
            <person name="Bills G."/>
            <person name="Bluhm B."/>
            <person name="Cannon C."/>
            <person name="Castanera R."/>
            <person name="Culley D."/>
            <person name="Daum C."/>
            <person name="Ezra D."/>
            <person name="Gonzalez J."/>
            <person name="Henrissat B."/>
            <person name="Kuo A."/>
            <person name="Liang C."/>
            <person name="Lipzen A."/>
            <person name="Lutzoni F."/>
            <person name="Magnuson J."/>
            <person name="Mondo S."/>
            <person name="Nolan M."/>
            <person name="Ohm R."/>
            <person name="Pangilinan J."/>
            <person name="Park H.-J."/>
            <person name="Ramirez L."/>
            <person name="Alfaro M."/>
            <person name="Sun H."/>
            <person name="Tritt A."/>
            <person name="Yoshinaga Y."/>
            <person name="Zwiers L.-H."/>
            <person name="Turgeon B."/>
            <person name="Goodwin S."/>
            <person name="Spatafora J."/>
            <person name="Crous P."/>
            <person name="Grigoriev I."/>
        </authorList>
    </citation>
    <scope>NUCLEOTIDE SEQUENCE</scope>
    <source>
        <strain evidence="4">CBS 122368</strain>
    </source>
</reference>
<dbReference type="InterPro" id="IPR042099">
    <property type="entry name" value="ANL_N_sf"/>
</dbReference>
<evidence type="ECO:0000313" key="4">
    <source>
        <dbReference type="EMBL" id="KAF2255385.1"/>
    </source>
</evidence>
<sequence length="542" mass="59956">MDTNYFVCTLGEAATLNDGSKPYRTISEFLSHQSKACGSNPAVAFPIPRRKGEWDPQVISFHDVDLGTQIFAERLSSFFGVAPGSSQSVALLCHSSPEFLFTWLALIRLGYSVLLLAPQCEPAAILYLCRSCNVSLLLYDTSHSNCARQVEKLRGERHATDFMSRLIPLYDGEDVFQLIQKPPVSNLEYPEADDTAAKKTRDDGSFATADLFAKHANIKNAWLYHSRADSQLTLITGKKFDPAPLETTIAASGHLDDVLIFGNGRPYPEAISPAIEKVNRGSQDHARISWDMLITVPHQTEALEKSSKGTIIRRAVETRFEAYIDSVYGSREEEQEESVQDEMLPQHLIGLVQSIAPNPVPLKEDADIFSYGVDSIACMRLRDCLRRLTPKYNQELPLSVVEDCGTVRGLSEYIIRKRRGNPDIHAEDEERLMLDLVKQFSLFGEQESGPQNPTDGHHTKGEPAEVVVFPGATGALGAHILELLRKSNTVAAVYCLVRGADEGAAKGRVSKALEQRGLDGLGRGSRMNYKIHESKHNSANLD</sequence>
<keyword evidence="5" id="KW-1185">Reference proteome</keyword>
<dbReference type="GO" id="GO:0031177">
    <property type="term" value="F:phosphopantetheine binding"/>
    <property type="evidence" value="ECO:0007669"/>
    <property type="project" value="InterPro"/>
</dbReference>
<dbReference type="SMART" id="SM00823">
    <property type="entry name" value="PKS_PP"/>
    <property type="match status" value="1"/>
</dbReference>
<proteinExistence type="predicted"/>